<evidence type="ECO:0000256" key="2">
    <source>
        <dbReference type="ARBA" id="ARBA00022840"/>
    </source>
</evidence>
<comment type="caution">
    <text evidence="4">Lacks conserved residue(s) required for the propagation of feature annotation.</text>
</comment>
<dbReference type="EMBL" id="JACIIZ010000012">
    <property type="protein sequence ID" value="MBB6253586.1"/>
    <property type="molecule type" value="Genomic_DNA"/>
</dbReference>
<dbReference type="Proteomes" id="UP000539175">
    <property type="component" value="Unassembled WGS sequence"/>
</dbReference>
<dbReference type="InterPro" id="IPR005337">
    <property type="entry name" value="RapZ-like"/>
</dbReference>
<dbReference type="InterPro" id="IPR053930">
    <property type="entry name" value="RapZ-like_N"/>
</dbReference>
<feature type="domain" description="RapZ C-terminal" evidence="6">
    <location>
        <begin position="179"/>
        <end position="297"/>
    </location>
</feature>
<dbReference type="Pfam" id="PF03668">
    <property type="entry name" value="RapZ-like_N"/>
    <property type="match status" value="1"/>
</dbReference>
<dbReference type="GO" id="GO:0005524">
    <property type="term" value="F:ATP binding"/>
    <property type="evidence" value="ECO:0007669"/>
    <property type="project" value="UniProtKB-UniRule"/>
</dbReference>
<proteinExistence type="inferred from homology"/>
<evidence type="ECO:0000256" key="3">
    <source>
        <dbReference type="ARBA" id="ARBA00023134"/>
    </source>
</evidence>
<keyword evidence="8" id="KW-1185">Reference proteome</keyword>
<comment type="caution">
    <text evidence="7">The sequence shown here is derived from an EMBL/GenBank/DDBJ whole genome shotgun (WGS) entry which is preliminary data.</text>
</comment>
<evidence type="ECO:0000313" key="8">
    <source>
        <dbReference type="Proteomes" id="UP000539175"/>
    </source>
</evidence>
<keyword evidence="2 4" id="KW-0067">ATP-binding</keyword>
<organism evidence="7 8">
    <name type="scientific">Nitrospirillum iridis</name>
    <dbReference type="NCBI Taxonomy" id="765888"/>
    <lineage>
        <taxon>Bacteria</taxon>
        <taxon>Pseudomonadati</taxon>
        <taxon>Pseudomonadota</taxon>
        <taxon>Alphaproteobacteria</taxon>
        <taxon>Rhodospirillales</taxon>
        <taxon>Azospirillaceae</taxon>
        <taxon>Nitrospirillum</taxon>
    </lineage>
</organism>
<keyword evidence="1 4" id="KW-0547">Nucleotide-binding</keyword>
<evidence type="ECO:0000259" key="6">
    <source>
        <dbReference type="Pfam" id="PF22740"/>
    </source>
</evidence>
<dbReference type="InterPro" id="IPR053931">
    <property type="entry name" value="RapZ_C"/>
</dbReference>
<dbReference type="InterPro" id="IPR027417">
    <property type="entry name" value="P-loop_NTPase"/>
</dbReference>
<feature type="binding site" evidence="4">
    <location>
        <begin position="73"/>
        <end position="76"/>
    </location>
    <ligand>
        <name>GTP</name>
        <dbReference type="ChEBI" id="CHEBI:37565"/>
    </ligand>
</feature>
<keyword evidence="3 4" id="KW-0342">GTP-binding</keyword>
<reference evidence="7 8" key="1">
    <citation type="submission" date="2020-08" db="EMBL/GenBank/DDBJ databases">
        <title>Genomic Encyclopedia of Type Strains, Phase IV (KMG-IV): sequencing the most valuable type-strain genomes for metagenomic binning, comparative biology and taxonomic classification.</title>
        <authorList>
            <person name="Goeker M."/>
        </authorList>
    </citation>
    <scope>NUCLEOTIDE SEQUENCE [LARGE SCALE GENOMIC DNA]</scope>
    <source>
        <strain evidence="7 8">DSM 22198</strain>
    </source>
</reference>
<evidence type="ECO:0000313" key="7">
    <source>
        <dbReference type="EMBL" id="MBB6253586.1"/>
    </source>
</evidence>
<dbReference type="Pfam" id="PF22740">
    <property type="entry name" value="PapZ_C"/>
    <property type="match status" value="1"/>
</dbReference>
<dbReference type="PIRSF" id="PIRSF005052">
    <property type="entry name" value="P-loopkin"/>
    <property type="match status" value="1"/>
</dbReference>
<evidence type="ECO:0000256" key="1">
    <source>
        <dbReference type="ARBA" id="ARBA00022741"/>
    </source>
</evidence>
<dbReference type="SUPFAM" id="SSF52540">
    <property type="entry name" value="P-loop containing nucleoside triphosphate hydrolases"/>
    <property type="match status" value="1"/>
</dbReference>
<protein>
    <submittedName>
        <fullName evidence="7">UPF0042 nucleotide-binding protein</fullName>
    </submittedName>
</protein>
<sequence length="315" mass="34802">MSLQQTPAPAVAPQDKAPLPPVVVITGLSGGGLSTALKALEDLGYEAVDNLRLSLLTHLVEQASDRPLAIGIDSRTRDFSADAVLAELDRLRHATGRPVSLLFMEASDEALQRRYTETRRPHPLATDRPVPDGIARERTLLWSLRDNADVVVDTTQLSIHDVRRLLGGHFRLDTAPSLHVFVTSFSFRHGVPREADLVFDVRFLDNPHWDPDLRPLTGNDPPVGAFIEKDGDFPAFFDNLTRLLAPLLPRYMSEGKRYLTIAVGCTGGRHRSVFVANRLAAWLQTQGSRVGVAHRELDRSGVVPEPALVVNRETR</sequence>
<dbReference type="RefSeq" id="WP_184804348.1">
    <property type="nucleotide sequence ID" value="NZ_JACIIZ010000012.1"/>
</dbReference>
<name>A0A7X0B239_9PROT</name>
<evidence type="ECO:0000259" key="5">
    <source>
        <dbReference type="Pfam" id="PF03668"/>
    </source>
</evidence>
<dbReference type="PANTHER" id="PTHR30448">
    <property type="entry name" value="RNASE ADAPTER PROTEIN RAPZ"/>
    <property type="match status" value="1"/>
</dbReference>
<dbReference type="NCBIfam" id="NF003828">
    <property type="entry name" value="PRK05416.1"/>
    <property type="match status" value="1"/>
</dbReference>
<accession>A0A7X0B239</accession>
<dbReference type="GO" id="GO:0005525">
    <property type="term" value="F:GTP binding"/>
    <property type="evidence" value="ECO:0007669"/>
    <property type="project" value="UniProtKB-UniRule"/>
</dbReference>
<dbReference type="HAMAP" id="MF_00636">
    <property type="entry name" value="RapZ_like"/>
    <property type="match status" value="1"/>
</dbReference>
<evidence type="ECO:0000256" key="4">
    <source>
        <dbReference type="HAMAP-Rule" id="MF_00636"/>
    </source>
</evidence>
<dbReference type="AlphaFoldDB" id="A0A7X0B239"/>
<dbReference type="PANTHER" id="PTHR30448:SF0">
    <property type="entry name" value="RNASE ADAPTER PROTEIN RAPZ"/>
    <property type="match status" value="1"/>
</dbReference>
<feature type="domain" description="RapZ-like N-terminal" evidence="5">
    <location>
        <begin position="22"/>
        <end position="171"/>
    </location>
</feature>
<gene>
    <name evidence="7" type="ORF">FHS74_004155</name>
</gene>